<dbReference type="EMBL" id="JAINUF010000011">
    <property type="protein sequence ID" value="KAJ8346667.1"/>
    <property type="molecule type" value="Genomic_DNA"/>
</dbReference>
<feature type="compositionally biased region" description="Basic and acidic residues" evidence="1">
    <location>
        <begin position="1"/>
        <end position="10"/>
    </location>
</feature>
<sequence>MSFPREHGGEGEGETAQPAATSRCTEVCDKGKEPRSCSKICLVKVYPKTRPDKATKVYAILDNQSNRSLARSKFFNLFQIRGSDSPYTLRTCAGVTETSGRRATGFMAESLDGSVMLPTLIECNHMPDDRLEIPTPVAAQHHIHLKSIAHRIPLPHLDPEAQILLLQRAPQWSSQRPLCPTTRPWLGCYRRRLLGLSPQASDCHFLPDQCA</sequence>
<gene>
    <name evidence="2" type="ORF">SKAU_G00280680</name>
</gene>
<dbReference type="OrthoDB" id="9909787at2759"/>
<comment type="caution">
    <text evidence="2">The sequence shown here is derived from an EMBL/GenBank/DDBJ whole genome shotgun (WGS) entry which is preliminary data.</text>
</comment>
<dbReference type="AlphaFoldDB" id="A0A9Q1EX08"/>
<feature type="region of interest" description="Disordered" evidence="1">
    <location>
        <begin position="1"/>
        <end position="24"/>
    </location>
</feature>
<protein>
    <submittedName>
        <fullName evidence="2">Uncharacterized protein</fullName>
    </submittedName>
</protein>
<dbReference type="PANTHER" id="PTHR47331:SF6">
    <property type="entry name" value="DOUBLECORTIN DOMAIN-CONTAINING PROTEIN"/>
    <property type="match status" value="1"/>
</dbReference>
<dbReference type="Proteomes" id="UP001152622">
    <property type="component" value="Chromosome 11"/>
</dbReference>
<proteinExistence type="predicted"/>
<accession>A0A9Q1EX08</accession>
<name>A0A9Q1EX08_SYNKA</name>
<evidence type="ECO:0000313" key="2">
    <source>
        <dbReference type="EMBL" id="KAJ8346667.1"/>
    </source>
</evidence>
<organism evidence="2 3">
    <name type="scientific">Synaphobranchus kaupii</name>
    <name type="common">Kaup's arrowtooth eel</name>
    <dbReference type="NCBI Taxonomy" id="118154"/>
    <lineage>
        <taxon>Eukaryota</taxon>
        <taxon>Metazoa</taxon>
        <taxon>Chordata</taxon>
        <taxon>Craniata</taxon>
        <taxon>Vertebrata</taxon>
        <taxon>Euteleostomi</taxon>
        <taxon>Actinopterygii</taxon>
        <taxon>Neopterygii</taxon>
        <taxon>Teleostei</taxon>
        <taxon>Anguilliformes</taxon>
        <taxon>Synaphobranchidae</taxon>
        <taxon>Synaphobranchus</taxon>
    </lineage>
</organism>
<dbReference type="PANTHER" id="PTHR47331">
    <property type="entry name" value="PHD-TYPE DOMAIN-CONTAINING PROTEIN"/>
    <property type="match status" value="1"/>
</dbReference>
<reference evidence="2" key="1">
    <citation type="journal article" date="2023" name="Science">
        <title>Genome structures resolve the early diversification of teleost fishes.</title>
        <authorList>
            <person name="Parey E."/>
            <person name="Louis A."/>
            <person name="Montfort J."/>
            <person name="Bouchez O."/>
            <person name="Roques C."/>
            <person name="Iampietro C."/>
            <person name="Lluch J."/>
            <person name="Castinel A."/>
            <person name="Donnadieu C."/>
            <person name="Desvignes T."/>
            <person name="Floi Bucao C."/>
            <person name="Jouanno E."/>
            <person name="Wen M."/>
            <person name="Mejri S."/>
            <person name="Dirks R."/>
            <person name="Jansen H."/>
            <person name="Henkel C."/>
            <person name="Chen W.J."/>
            <person name="Zahm M."/>
            <person name="Cabau C."/>
            <person name="Klopp C."/>
            <person name="Thompson A.W."/>
            <person name="Robinson-Rechavi M."/>
            <person name="Braasch I."/>
            <person name="Lecointre G."/>
            <person name="Bobe J."/>
            <person name="Postlethwait J.H."/>
            <person name="Berthelot C."/>
            <person name="Roest Crollius H."/>
            <person name="Guiguen Y."/>
        </authorList>
    </citation>
    <scope>NUCLEOTIDE SEQUENCE</scope>
    <source>
        <strain evidence="2">WJC10195</strain>
    </source>
</reference>
<keyword evidence="3" id="KW-1185">Reference proteome</keyword>
<evidence type="ECO:0000313" key="3">
    <source>
        <dbReference type="Proteomes" id="UP001152622"/>
    </source>
</evidence>
<evidence type="ECO:0000256" key="1">
    <source>
        <dbReference type="SAM" id="MobiDB-lite"/>
    </source>
</evidence>